<feature type="compositionally biased region" description="Polar residues" evidence="1">
    <location>
        <begin position="47"/>
        <end position="57"/>
    </location>
</feature>
<evidence type="ECO:0000256" key="1">
    <source>
        <dbReference type="SAM" id="MobiDB-lite"/>
    </source>
</evidence>
<dbReference type="STRING" id="1388766.A0A017SAP7"/>
<evidence type="ECO:0000313" key="3">
    <source>
        <dbReference type="Proteomes" id="UP000019804"/>
    </source>
</evidence>
<accession>A0A017SAP7</accession>
<sequence length="159" mass="16696">MAEASTAGPRASSVPAIITTTGSASSSSHITRDPSNQSGAGKHQSDPARTSQSSPIGPTSADVASGSSSTQQQQARRNHRTTQSLSYSNHRASGSITRYSASSPTVVDPGAESSAIDPLSQVSHRLRRNQPCWVSLMDTILRPAYSISFSARTPKNPFL</sequence>
<dbReference type="AlphaFoldDB" id="A0A017SAP7"/>
<name>A0A017SAP7_ASPRC</name>
<reference evidence="3" key="1">
    <citation type="journal article" date="2014" name="Nat. Commun.">
        <title>Genomic adaptations of the halophilic Dead Sea filamentous fungus Eurotium rubrum.</title>
        <authorList>
            <person name="Kis-Papo T."/>
            <person name="Weig A.R."/>
            <person name="Riley R."/>
            <person name="Persoh D."/>
            <person name="Salamov A."/>
            <person name="Sun H."/>
            <person name="Lipzen A."/>
            <person name="Wasser S.P."/>
            <person name="Rambold G."/>
            <person name="Grigoriev I.V."/>
            <person name="Nevo E."/>
        </authorList>
    </citation>
    <scope>NUCLEOTIDE SEQUENCE [LARGE SCALE GENOMIC DNA]</scope>
    <source>
        <strain evidence="3">CBS 135680</strain>
    </source>
</reference>
<protein>
    <submittedName>
        <fullName evidence="2">Uncharacterized protein</fullName>
    </submittedName>
</protein>
<feature type="compositionally biased region" description="Low complexity" evidence="1">
    <location>
        <begin position="17"/>
        <end position="29"/>
    </location>
</feature>
<evidence type="ECO:0000313" key="2">
    <source>
        <dbReference type="EMBL" id="EYE94083.1"/>
    </source>
</evidence>
<keyword evidence="3" id="KW-1185">Reference proteome</keyword>
<gene>
    <name evidence="2" type="ORF">EURHEDRAFT_106983</name>
</gene>
<dbReference type="EMBL" id="KK088428">
    <property type="protein sequence ID" value="EYE94083.1"/>
    <property type="molecule type" value="Genomic_DNA"/>
</dbReference>
<dbReference type="Proteomes" id="UP000019804">
    <property type="component" value="Unassembled WGS sequence"/>
</dbReference>
<feature type="compositionally biased region" description="Polar residues" evidence="1">
    <location>
        <begin position="81"/>
        <end position="105"/>
    </location>
</feature>
<dbReference type="RefSeq" id="XP_040637771.1">
    <property type="nucleotide sequence ID" value="XM_040777679.1"/>
</dbReference>
<feature type="region of interest" description="Disordered" evidence="1">
    <location>
        <begin position="1"/>
        <end position="115"/>
    </location>
</feature>
<dbReference type="HOGENOM" id="CLU_1660358_0_0_1"/>
<organism evidence="2 3">
    <name type="scientific">Aspergillus ruber (strain CBS 135680)</name>
    <dbReference type="NCBI Taxonomy" id="1388766"/>
    <lineage>
        <taxon>Eukaryota</taxon>
        <taxon>Fungi</taxon>
        <taxon>Dikarya</taxon>
        <taxon>Ascomycota</taxon>
        <taxon>Pezizomycotina</taxon>
        <taxon>Eurotiomycetes</taxon>
        <taxon>Eurotiomycetidae</taxon>
        <taxon>Eurotiales</taxon>
        <taxon>Aspergillaceae</taxon>
        <taxon>Aspergillus</taxon>
        <taxon>Aspergillus subgen. Aspergillus</taxon>
    </lineage>
</organism>
<dbReference type="GeneID" id="63692803"/>
<proteinExistence type="predicted"/>
<feature type="compositionally biased region" description="Low complexity" evidence="1">
    <location>
        <begin position="65"/>
        <end position="74"/>
    </location>
</feature>